<reference evidence="1 2" key="1">
    <citation type="submission" date="2006-10" db="EMBL/GenBank/DDBJ databases">
        <title>Complete sequence of Methanosaeta thermophila PT.</title>
        <authorList>
            <consortium name="US DOE Joint Genome Institute"/>
            <person name="Copeland A."/>
            <person name="Lucas S."/>
            <person name="Lapidus A."/>
            <person name="Barry K."/>
            <person name="Detter J.C."/>
            <person name="Glavina del Rio T."/>
            <person name="Hammon N."/>
            <person name="Israni S."/>
            <person name="Pitluck S."/>
            <person name="Chain P."/>
            <person name="Malfatti S."/>
            <person name="Shin M."/>
            <person name="Vergez L."/>
            <person name="Schmutz J."/>
            <person name="Larimer F."/>
            <person name="Land M."/>
            <person name="Hauser L."/>
            <person name="Kyrpides N."/>
            <person name="Kim E."/>
            <person name="Smith K.S."/>
            <person name="Ingram-Smith C."/>
            <person name="Richardson P."/>
        </authorList>
    </citation>
    <scope>NUCLEOTIDE SEQUENCE [LARGE SCALE GENOMIC DNA]</scope>
    <source>
        <strain evidence="2">DSM 6194 / JCM 14653 / NBRC 101360 / PT</strain>
    </source>
</reference>
<protein>
    <recommendedName>
        <fullName evidence="3">YokE-like PH domain-containing protein</fullName>
    </recommendedName>
</protein>
<name>A0B859_METTP</name>
<dbReference type="RefSeq" id="WP_011696276.1">
    <property type="nucleotide sequence ID" value="NC_008553.1"/>
</dbReference>
<sequence>MPGSGEHSRKLRRTLDKLAKEGENVQLVYPALLERHCDRNTLALARLGGDVRISSWVIVTDKNLHFVRAGILWDSVQSIPLDRITDIEYVDEFHTNTIKIRVGELSENLVFYDELEGIRFYQYMKFKRWKDTSTSFHTVS</sequence>
<keyword evidence="2" id="KW-1185">Reference proteome</keyword>
<dbReference type="AlphaFoldDB" id="A0B859"/>
<dbReference type="GeneID" id="4463132"/>
<evidence type="ECO:0000313" key="2">
    <source>
        <dbReference type="Proteomes" id="UP000000674"/>
    </source>
</evidence>
<evidence type="ECO:0000313" key="1">
    <source>
        <dbReference type="EMBL" id="ABK14883.1"/>
    </source>
</evidence>
<dbReference type="EMBL" id="CP000477">
    <property type="protein sequence ID" value="ABK14883.1"/>
    <property type="molecule type" value="Genomic_DNA"/>
</dbReference>
<dbReference type="STRING" id="349307.Mthe_1100"/>
<accession>A0B859</accession>
<dbReference type="OrthoDB" id="148107at2157"/>
<proteinExistence type="predicted"/>
<dbReference type="HOGENOM" id="CLU_1830628_0_0_2"/>
<evidence type="ECO:0008006" key="3">
    <source>
        <dbReference type="Google" id="ProtNLM"/>
    </source>
</evidence>
<dbReference type="KEGG" id="mtp:Mthe_1100"/>
<gene>
    <name evidence="1" type="ordered locus">Mthe_1100</name>
</gene>
<organism evidence="1 2">
    <name type="scientific">Methanothrix thermoacetophila (strain DSM 6194 / JCM 14653 / NBRC 101360 / PT)</name>
    <name type="common">Methanosaeta thermophila</name>
    <dbReference type="NCBI Taxonomy" id="349307"/>
    <lineage>
        <taxon>Archaea</taxon>
        <taxon>Methanobacteriati</taxon>
        <taxon>Methanobacteriota</taxon>
        <taxon>Stenosarchaea group</taxon>
        <taxon>Methanomicrobia</taxon>
        <taxon>Methanotrichales</taxon>
        <taxon>Methanotrichaceae</taxon>
        <taxon>Methanothrix</taxon>
    </lineage>
</organism>
<dbReference type="Proteomes" id="UP000000674">
    <property type="component" value="Chromosome"/>
</dbReference>